<evidence type="ECO:0000256" key="2">
    <source>
        <dbReference type="ARBA" id="ARBA00022702"/>
    </source>
</evidence>
<evidence type="ECO:0000256" key="5">
    <source>
        <dbReference type="SAM" id="SignalP"/>
    </source>
</evidence>
<dbReference type="GO" id="GO:0005179">
    <property type="term" value="F:hormone activity"/>
    <property type="evidence" value="ECO:0007669"/>
    <property type="project" value="UniProtKB-KW"/>
</dbReference>
<dbReference type="PANTHER" id="PTHR33136:SF36">
    <property type="entry name" value="PROTEIN RALF-LIKE 31"/>
    <property type="match status" value="1"/>
</dbReference>
<evidence type="ECO:0000313" key="6">
    <source>
        <dbReference type="EMBL" id="KMZ63004.1"/>
    </source>
</evidence>
<reference evidence="7" key="1">
    <citation type="journal article" date="2016" name="Nature">
        <title>The genome of the seagrass Zostera marina reveals angiosperm adaptation to the sea.</title>
        <authorList>
            <person name="Olsen J.L."/>
            <person name="Rouze P."/>
            <person name="Verhelst B."/>
            <person name="Lin Y.-C."/>
            <person name="Bayer T."/>
            <person name="Collen J."/>
            <person name="Dattolo E."/>
            <person name="De Paoli E."/>
            <person name="Dittami S."/>
            <person name="Maumus F."/>
            <person name="Michel G."/>
            <person name="Kersting A."/>
            <person name="Lauritano C."/>
            <person name="Lohaus R."/>
            <person name="Toepel M."/>
            <person name="Tonon T."/>
            <person name="Vanneste K."/>
            <person name="Amirebrahimi M."/>
            <person name="Brakel J."/>
            <person name="Bostroem C."/>
            <person name="Chovatia M."/>
            <person name="Grimwood J."/>
            <person name="Jenkins J.W."/>
            <person name="Jueterbock A."/>
            <person name="Mraz A."/>
            <person name="Stam W.T."/>
            <person name="Tice H."/>
            <person name="Bornberg-Bauer E."/>
            <person name="Green P.J."/>
            <person name="Pearson G.A."/>
            <person name="Procaccini G."/>
            <person name="Duarte C.M."/>
            <person name="Schmutz J."/>
            <person name="Reusch T.B.H."/>
            <person name="Van de Peer Y."/>
        </authorList>
    </citation>
    <scope>NUCLEOTIDE SEQUENCE [LARGE SCALE GENOMIC DNA]</scope>
    <source>
        <strain evidence="7">cv. Finnish</strain>
    </source>
</reference>
<dbReference type="GO" id="GO:0019722">
    <property type="term" value="P:calcium-mediated signaling"/>
    <property type="evidence" value="ECO:0000318"/>
    <property type="project" value="GO_Central"/>
</dbReference>
<evidence type="ECO:0000256" key="3">
    <source>
        <dbReference type="ARBA" id="ARBA00022729"/>
    </source>
</evidence>
<comment type="similarity">
    <text evidence="1">Belongs to the plant rapid alkalinization factor (RALF) family.</text>
</comment>
<keyword evidence="4" id="KW-1015">Disulfide bond</keyword>
<protein>
    <submittedName>
        <fullName evidence="6">Protein RALF-like 19</fullName>
    </submittedName>
</protein>
<dbReference type="OrthoDB" id="1613518at2759"/>
<name>A0A0K9P1Z9_ZOSMR</name>
<gene>
    <name evidence="6" type="ORF">ZOSMA_42G00450</name>
</gene>
<feature type="chain" id="PRO_5005527343" evidence="5">
    <location>
        <begin position="24"/>
        <end position="106"/>
    </location>
</feature>
<organism evidence="6 7">
    <name type="scientific">Zostera marina</name>
    <name type="common">Eelgrass</name>
    <dbReference type="NCBI Taxonomy" id="29655"/>
    <lineage>
        <taxon>Eukaryota</taxon>
        <taxon>Viridiplantae</taxon>
        <taxon>Streptophyta</taxon>
        <taxon>Embryophyta</taxon>
        <taxon>Tracheophyta</taxon>
        <taxon>Spermatophyta</taxon>
        <taxon>Magnoliopsida</taxon>
        <taxon>Liliopsida</taxon>
        <taxon>Zosteraceae</taxon>
        <taxon>Zostera</taxon>
    </lineage>
</organism>
<evidence type="ECO:0000313" key="7">
    <source>
        <dbReference type="Proteomes" id="UP000036987"/>
    </source>
</evidence>
<proteinExistence type="inferred from homology"/>
<dbReference type="Pfam" id="PF05498">
    <property type="entry name" value="RALF"/>
    <property type="match status" value="1"/>
</dbReference>
<feature type="signal peptide" evidence="5">
    <location>
        <begin position="1"/>
        <end position="23"/>
    </location>
</feature>
<accession>A0A0K9P1Z9</accession>
<sequence>MGRWVLLLLLLLLLNTTTRLGFAYGNGKDQEGAEEVEMMVSESTRKLRGLQQHRRYISYELLRADVVPCSIEGVLYYNCRSGGGARVNAYHRGCGLISRCARYANP</sequence>
<comment type="caution">
    <text evidence="6">The sequence shown here is derived from an EMBL/GenBank/DDBJ whole genome shotgun (WGS) entry which is preliminary data.</text>
</comment>
<dbReference type="AlphaFoldDB" id="A0A0K9P1Z9"/>
<keyword evidence="7" id="KW-1185">Reference proteome</keyword>
<keyword evidence="2" id="KW-0372">Hormone</keyword>
<dbReference type="Proteomes" id="UP000036987">
    <property type="component" value="Unassembled WGS sequence"/>
</dbReference>
<dbReference type="EMBL" id="LFYR01001279">
    <property type="protein sequence ID" value="KMZ63004.1"/>
    <property type="molecule type" value="Genomic_DNA"/>
</dbReference>
<dbReference type="OMA" id="RCARYAN"/>
<dbReference type="InterPro" id="IPR008801">
    <property type="entry name" value="RALF"/>
</dbReference>
<keyword evidence="3 5" id="KW-0732">Signal</keyword>
<evidence type="ECO:0000256" key="1">
    <source>
        <dbReference type="ARBA" id="ARBA00009178"/>
    </source>
</evidence>
<evidence type="ECO:0000256" key="4">
    <source>
        <dbReference type="ARBA" id="ARBA00023157"/>
    </source>
</evidence>
<dbReference type="PANTHER" id="PTHR33136">
    <property type="entry name" value="RAPID ALKALINIZATION FACTOR-LIKE"/>
    <property type="match status" value="1"/>
</dbReference>